<protein>
    <submittedName>
        <fullName evidence="6">Uncharacterized protein</fullName>
    </submittedName>
</protein>
<dbReference type="PANTHER" id="PTHR23502">
    <property type="entry name" value="MAJOR FACILITATOR SUPERFAMILY"/>
    <property type="match status" value="1"/>
</dbReference>
<dbReference type="Proteomes" id="UP001217417">
    <property type="component" value="Unassembled WGS sequence"/>
</dbReference>
<evidence type="ECO:0000256" key="3">
    <source>
        <dbReference type="ARBA" id="ARBA00022989"/>
    </source>
</evidence>
<dbReference type="InterPro" id="IPR036259">
    <property type="entry name" value="MFS_trans_sf"/>
</dbReference>
<comment type="caution">
    <text evidence="6">The sequence shown here is derived from an EMBL/GenBank/DDBJ whole genome shotgun (WGS) entry which is preliminary data.</text>
</comment>
<dbReference type="EMBL" id="JARPMG010000003">
    <property type="protein sequence ID" value="KAJ8101981.1"/>
    <property type="molecule type" value="Genomic_DNA"/>
</dbReference>
<keyword evidence="2 5" id="KW-0812">Transmembrane</keyword>
<dbReference type="RefSeq" id="XP_056045431.1">
    <property type="nucleotide sequence ID" value="XM_056190478.1"/>
</dbReference>
<gene>
    <name evidence="6" type="ORF">POJ06DRAFT_294625</name>
</gene>
<dbReference type="AlphaFoldDB" id="A0AAD7VUG3"/>
<evidence type="ECO:0000313" key="7">
    <source>
        <dbReference type="Proteomes" id="UP001217417"/>
    </source>
</evidence>
<dbReference type="GO" id="GO:1990961">
    <property type="term" value="P:xenobiotic detoxification by transmembrane export across the plasma membrane"/>
    <property type="evidence" value="ECO:0007669"/>
    <property type="project" value="TreeGrafter"/>
</dbReference>
<keyword evidence="4 5" id="KW-0472">Membrane</keyword>
<proteinExistence type="predicted"/>
<keyword evidence="7" id="KW-1185">Reference proteome</keyword>
<evidence type="ECO:0000313" key="6">
    <source>
        <dbReference type="EMBL" id="KAJ8101981.1"/>
    </source>
</evidence>
<dbReference type="PANTHER" id="PTHR23502:SF23">
    <property type="entry name" value="FLUCONAZOLE RESISTANCE PROTEIN 1"/>
    <property type="match status" value="1"/>
</dbReference>
<dbReference type="GO" id="GO:0005886">
    <property type="term" value="C:plasma membrane"/>
    <property type="evidence" value="ECO:0007669"/>
    <property type="project" value="TreeGrafter"/>
</dbReference>
<dbReference type="Gene3D" id="1.20.1250.20">
    <property type="entry name" value="MFS general substrate transporter like domains"/>
    <property type="match status" value="1"/>
</dbReference>
<evidence type="ECO:0000256" key="4">
    <source>
        <dbReference type="ARBA" id="ARBA00023136"/>
    </source>
</evidence>
<feature type="transmembrane region" description="Helical" evidence="5">
    <location>
        <begin position="274"/>
        <end position="303"/>
    </location>
</feature>
<accession>A0AAD7VUG3</accession>
<feature type="transmembrane region" description="Helical" evidence="5">
    <location>
        <begin position="121"/>
        <end position="145"/>
    </location>
</feature>
<feature type="transmembrane region" description="Helical" evidence="5">
    <location>
        <begin position="85"/>
        <end position="109"/>
    </location>
</feature>
<name>A0AAD7VUG3_9ASCO</name>
<evidence type="ECO:0000256" key="2">
    <source>
        <dbReference type="ARBA" id="ARBA00022692"/>
    </source>
</evidence>
<organism evidence="6 7">
    <name type="scientific">Lipomyces tetrasporus</name>
    <dbReference type="NCBI Taxonomy" id="54092"/>
    <lineage>
        <taxon>Eukaryota</taxon>
        <taxon>Fungi</taxon>
        <taxon>Dikarya</taxon>
        <taxon>Ascomycota</taxon>
        <taxon>Saccharomycotina</taxon>
        <taxon>Lipomycetes</taxon>
        <taxon>Lipomycetales</taxon>
        <taxon>Lipomycetaceae</taxon>
        <taxon>Lipomyces</taxon>
    </lineage>
</organism>
<reference evidence="6" key="1">
    <citation type="submission" date="2023-03" db="EMBL/GenBank/DDBJ databases">
        <title>Near-Complete genome sequence of Lipomyces tetrasporous NRRL Y-64009, an oleaginous yeast capable of growing on lignocellulosic hydrolysates.</title>
        <authorList>
            <consortium name="Lawrence Berkeley National Laboratory"/>
            <person name="Jagtap S.S."/>
            <person name="Liu J.-J."/>
            <person name="Walukiewicz H.E."/>
            <person name="Pangilinan J."/>
            <person name="Lipzen A."/>
            <person name="Ahrendt S."/>
            <person name="Koriabine M."/>
            <person name="Cobaugh K."/>
            <person name="Salamov A."/>
            <person name="Yoshinaga Y."/>
            <person name="Ng V."/>
            <person name="Daum C."/>
            <person name="Grigoriev I.V."/>
            <person name="Slininger P.J."/>
            <person name="Dien B.S."/>
            <person name="Jin Y.-S."/>
            <person name="Rao C.V."/>
        </authorList>
    </citation>
    <scope>NUCLEOTIDE SEQUENCE</scope>
    <source>
        <strain evidence="6">NRRL Y-64009</strain>
    </source>
</reference>
<sequence length="350" mass="38435">MLDVIRASFGGNIIHLLSDGRPLPYPDLQPGFIVPSNFGVTVTDDLVPSSTLSSNDPKLDYDSEYAYVVEWYGPDDPENPPEICIFTFSVYIGSAIYTPMAAYGIGPLLIGRNWIYTPSLLLFAVLQIPTALVKNIGGLIAVRAITGFVSSPHLPNGGPSIGHVVSMNSLSCVLALWSISAVFFSRIKGWRWTFWSLSWISGQASRARRLGKLTGDDRYTTKAEQEYADFPCPLIYATGLSYFGTIIGASVAAMRYARPCTGAPPETIFRFAIFAAPILAVSLFMFGWSYTAGLFLLGGYTVFRVVLKHPRFLASVLAGNDFSILHSNLNEQRAPWGHKFRPGNRPKEKT</sequence>
<dbReference type="GeneID" id="80885644"/>
<dbReference type="GO" id="GO:0015244">
    <property type="term" value="F:fluconazole transmembrane transporter activity"/>
    <property type="evidence" value="ECO:0007669"/>
    <property type="project" value="TreeGrafter"/>
</dbReference>
<comment type="subcellular location">
    <subcellularLocation>
        <location evidence="1">Membrane</location>
        <topology evidence="1">Multi-pass membrane protein</topology>
    </subcellularLocation>
</comment>
<evidence type="ECO:0000256" key="1">
    <source>
        <dbReference type="ARBA" id="ARBA00004141"/>
    </source>
</evidence>
<feature type="transmembrane region" description="Helical" evidence="5">
    <location>
        <begin position="234"/>
        <end position="254"/>
    </location>
</feature>
<evidence type="ECO:0000256" key="5">
    <source>
        <dbReference type="SAM" id="Phobius"/>
    </source>
</evidence>
<keyword evidence="3 5" id="KW-1133">Transmembrane helix</keyword>
<feature type="transmembrane region" description="Helical" evidence="5">
    <location>
        <begin position="165"/>
        <end position="184"/>
    </location>
</feature>